<gene>
    <name evidence="2" type="ORF">Q5P01_007292</name>
</gene>
<keyword evidence="3" id="KW-1185">Reference proteome</keyword>
<feature type="region of interest" description="Disordered" evidence="1">
    <location>
        <begin position="1"/>
        <end position="32"/>
    </location>
</feature>
<name>A0AA88N826_CHASR</name>
<dbReference type="Proteomes" id="UP001187415">
    <property type="component" value="Unassembled WGS sequence"/>
</dbReference>
<organism evidence="2 3">
    <name type="scientific">Channa striata</name>
    <name type="common">Snakehead murrel</name>
    <name type="synonym">Ophicephalus striatus</name>
    <dbReference type="NCBI Taxonomy" id="64152"/>
    <lineage>
        <taxon>Eukaryota</taxon>
        <taxon>Metazoa</taxon>
        <taxon>Chordata</taxon>
        <taxon>Craniata</taxon>
        <taxon>Vertebrata</taxon>
        <taxon>Euteleostomi</taxon>
        <taxon>Actinopterygii</taxon>
        <taxon>Neopterygii</taxon>
        <taxon>Teleostei</taxon>
        <taxon>Neoteleostei</taxon>
        <taxon>Acanthomorphata</taxon>
        <taxon>Anabantaria</taxon>
        <taxon>Anabantiformes</taxon>
        <taxon>Channoidei</taxon>
        <taxon>Channidae</taxon>
        <taxon>Channa</taxon>
    </lineage>
</organism>
<proteinExistence type="predicted"/>
<dbReference type="AlphaFoldDB" id="A0AA88N826"/>
<evidence type="ECO:0000256" key="1">
    <source>
        <dbReference type="SAM" id="MobiDB-lite"/>
    </source>
</evidence>
<comment type="caution">
    <text evidence="2">The sequence shown here is derived from an EMBL/GenBank/DDBJ whole genome shotgun (WGS) entry which is preliminary data.</text>
</comment>
<accession>A0AA88N826</accession>
<sequence>MHRFKVFENGSGLKNKTDIPETPWTTGFRPRAGAERPVAVKQLNLAGSSRRTRRPLCVTNGILATLKPRPHPLVAFLILGEFTQYHRQDSRARQEETHLRFRPQQR</sequence>
<dbReference type="EMBL" id="JAUPFM010000005">
    <property type="protein sequence ID" value="KAK2851016.1"/>
    <property type="molecule type" value="Genomic_DNA"/>
</dbReference>
<protein>
    <submittedName>
        <fullName evidence="2">Uncharacterized protein</fullName>
    </submittedName>
</protein>
<evidence type="ECO:0000313" key="3">
    <source>
        <dbReference type="Proteomes" id="UP001187415"/>
    </source>
</evidence>
<evidence type="ECO:0000313" key="2">
    <source>
        <dbReference type="EMBL" id="KAK2851016.1"/>
    </source>
</evidence>
<reference evidence="2" key="1">
    <citation type="submission" date="2023-07" db="EMBL/GenBank/DDBJ databases">
        <title>Chromosome-level Genome Assembly of Striped Snakehead (Channa striata).</title>
        <authorList>
            <person name="Liu H."/>
        </authorList>
    </citation>
    <scope>NUCLEOTIDE SEQUENCE</scope>
    <source>
        <strain evidence="2">Gz</strain>
        <tissue evidence="2">Muscle</tissue>
    </source>
</reference>